<dbReference type="GO" id="GO:0009279">
    <property type="term" value="C:cell outer membrane"/>
    <property type="evidence" value="ECO:0007669"/>
    <property type="project" value="UniProtKB-SubCell"/>
</dbReference>
<evidence type="ECO:0000256" key="3">
    <source>
        <dbReference type="ARBA" id="ARBA00022452"/>
    </source>
</evidence>
<dbReference type="InterPro" id="IPR011662">
    <property type="entry name" value="Secretin/TonB_short_N"/>
</dbReference>
<evidence type="ECO:0000256" key="1">
    <source>
        <dbReference type="ARBA" id="ARBA00004571"/>
    </source>
</evidence>
<evidence type="ECO:0000313" key="14">
    <source>
        <dbReference type="EMBL" id="GEP94178.1"/>
    </source>
</evidence>
<dbReference type="InterPro" id="IPR012910">
    <property type="entry name" value="Plug_dom"/>
</dbReference>
<dbReference type="Proteomes" id="UP000321436">
    <property type="component" value="Unassembled WGS sequence"/>
</dbReference>
<keyword evidence="4" id="KW-0406">Ion transport</keyword>
<name>A0A512REP5_9BACT</name>
<evidence type="ECO:0000313" key="15">
    <source>
        <dbReference type="Proteomes" id="UP000321436"/>
    </source>
</evidence>
<proteinExistence type="inferred from homology"/>
<dbReference type="Pfam" id="PF07715">
    <property type="entry name" value="Plug"/>
    <property type="match status" value="1"/>
</dbReference>
<sequence length="1108" mass="122734">MKLNLPAYSTIWLLLPFSLSAQEVAYAAKTQMQAEAPAASSSGVPLRTALNKLGKQHRISFAYSSRLVDGKMIPASFNAKGLSLTAVLDEILPPLQLEYRKIDEGLYVIKPQQLTEINIAVPVKGTVKDNEGNPLPGVTIQVKGTSIGTVSQPDGTYTLNAPDSSVTLVFSFIGYDPQEIPLQGRTEVDVVMSAGTSQLEQVVVVGYGTQRKRDLTGSIGSVRGEEITKQPVNTATQGIQGKVAGVQIISSGAPGSQPLVRVRGTGSMLAGAEPLYVVDGVLTNDIRNINTADIVTMDILKDASSAAIYGVRAANGVVIITTKRGRAGKMEVSYNMTAGFREVANLVKMANSQQYQDYLSDAAPNVTIPPYNVSTNWYDAILRKGFQQTHNISLTGGSEKFLYYFNAGFLTDEGIVNTNKFDRFTIRSNNEYNIADNLKLVAQFSYMTAKTKYVDLAGIYNNTYRAAPVIPVMQDGKYGNTAAFGNVGNPVLTIDKNDDRLKENRLQGTAYLEYSPWKFIKLRSSMSVNQSFYNRKRYGYQYLNDESTFLIAGGNQQRPESNLTMVKEQNQDWLWDNTATFQQRFGDHDLTVLAGYTAQQYTGEYIEASRRNVPMSEDLWYLIAGDPNSSTNTAEGDKYTRTSILARLNYAYKDKYLLTASFRNDASSRFPSENRNGYFPAVGVGWVLSQENFMREQQVFDFLKLRGSWGRIGNDNIESNLYILTASSGLLYFFGGQPTLGTSLSDIKNRNLQWETTEEYDIGLEFSSIGRRLTGEINYYNKQTIDALVGVRIPGLLGDPDNEYITNAGSFTNKGWEFTLQWKDNISDDFDYTVGGNLTFNKNEVTGLNQGQPLFRGGVGQQGNITQTASGHPIGSFYILESQGVFVDQAAIDAYVNKDGEKIQPDAQPGDLKYRDANDDGVINNDDKIFAGSYQPKFYYGINAGVNYKGADLSLDFYGNAGNKIYNGKKAYRYETTDNVEADYADKRWRADRPSSTDPRILAANMPASTYFLESGSFFRLNNITLGYTLPKGLMERIKFERIRIYLTSQNLFTVKQFSGFSPEMISSNPRSNGFISTQNNASPLEAGIELQPYPTTRTYAVGLNVTF</sequence>
<feature type="signal peptide" evidence="12">
    <location>
        <begin position="1"/>
        <end position="21"/>
    </location>
</feature>
<dbReference type="RefSeq" id="WP_146857666.1">
    <property type="nucleotide sequence ID" value="NZ_BKAU01000001.1"/>
</dbReference>
<evidence type="ECO:0000256" key="7">
    <source>
        <dbReference type="ARBA" id="ARBA00023077"/>
    </source>
</evidence>
<dbReference type="InterPro" id="IPR023996">
    <property type="entry name" value="TonB-dep_OMP_SusC/RagA"/>
</dbReference>
<protein>
    <submittedName>
        <fullName evidence="14">SusC/RagA family TonB-linked outer membrane protein</fullName>
    </submittedName>
</protein>
<dbReference type="InterPro" id="IPR039426">
    <property type="entry name" value="TonB-dep_rcpt-like"/>
</dbReference>
<keyword evidence="12" id="KW-0732">Signal</keyword>
<evidence type="ECO:0000256" key="10">
    <source>
        <dbReference type="PROSITE-ProRule" id="PRU01360"/>
    </source>
</evidence>
<evidence type="ECO:0000256" key="8">
    <source>
        <dbReference type="ARBA" id="ARBA00023136"/>
    </source>
</evidence>
<keyword evidence="5 10" id="KW-0812">Transmembrane</keyword>
<dbReference type="Gene3D" id="2.60.40.1120">
    <property type="entry name" value="Carboxypeptidase-like, regulatory domain"/>
    <property type="match status" value="1"/>
</dbReference>
<evidence type="ECO:0000256" key="9">
    <source>
        <dbReference type="ARBA" id="ARBA00023237"/>
    </source>
</evidence>
<dbReference type="InterPro" id="IPR036942">
    <property type="entry name" value="Beta-barrel_TonB_sf"/>
</dbReference>
<evidence type="ECO:0000259" key="13">
    <source>
        <dbReference type="SMART" id="SM00965"/>
    </source>
</evidence>
<dbReference type="Pfam" id="PF00593">
    <property type="entry name" value="TonB_dep_Rec_b-barrel"/>
    <property type="match status" value="1"/>
</dbReference>
<reference evidence="14 15" key="1">
    <citation type="submission" date="2019-07" db="EMBL/GenBank/DDBJ databases">
        <title>Whole genome shotgun sequence of Chitinophaga cymbidii NBRC 109752.</title>
        <authorList>
            <person name="Hosoyama A."/>
            <person name="Uohara A."/>
            <person name="Ohji S."/>
            <person name="Ichikawa N."/>
        </authorList>
    </citation>
    <scope>NUCLEOTIDE SEQUENCE [LARGE SCALE GENOMIC DNA]</scope>
    <source>
        <strain evidence="14 15">NBRC 109752</strain>
    </source>
</reference>
<organism evidence="14 15">
    <name type="scientific">Chitinophaga cymbidii</name>
    <dbReference type="NCBI Taxonomy" id="1096750"/>
    <lineage>
        <taxon>Bacteria</taxon>
        <taxon>Pseudomonadati</taxon>
        <taxon>Bacteroidota</taxon>
        <taxon>Chitinophagia</taxon>
        <taxon>Chitinophagales</taxon>
        <taxon>Chitinophagaceae</taxon>
        <taxon>Chitinophaga</taxon>
    </lineage>
</organism>
<dbReference type="SMART" id="SM00965">
    <property type="entry name" value="STN"/>
    <property type="match status" value="1"/>
</dbReference>
<dbReference type="OrthoDB" id="9768177at2"/>
<dbReference type="GO" id="GO:0006826">
    <property type="term" value="P:iron ion transport"/>
    <property type="evidence" value="ECO:0007669"/>
    <property type="project" value="UniProtKB-KW"/>
</dbReference>
<evidence type="ECO:0000256" key="11">
    <source>
        <dbReference type="RuleBase" id="RU003357"/>
    </source>
</evidence>
<keyword evidence="7 11" id="KW-0798">TonB box</keyword>
<dbReference type="InterPro" id="IPR008969">
    <property type="entry name" value="CarboxyPept-like_regulatory"/>
</dbReference>
<dbReference type="InterPro" id="IPR000531">
    <property type="entry name" value="Beta-barrel_TonB"/>
</dbReference>
<keyword evidence="4" id="KW-0410">Iron transport</keyword>
<keyword evidence="9 10" id="KW-0998">Cell outer membrane</keyword>
<evidence type="ECO:0000256" key="12">
    <source>
        <dbReference type="SAM" id="SignalP"/>
    </source>
</evidence>
<feature type="domain" description="Secretin/TonB short N-terminal" evidence="13">
    <location>
        <begin position="59"/>
        <end position="112"/>
    </location>
</feature>
<comment type="subcellular location">
    <subcellularLocation>
        <location evidence="1 10">Cell outer membrane</location>
        <topology evidence="1 10">Multi-pass membrane protein</topology>
    </subcellularLocation>
</comment>
<dbReference type="NCBIfam" id="TIGR04057">
    <property type="entry name" value="SusC_RagA_signa"/>
    <property type="match status" value="1"/>
</dbReference>
<accession>A0A512REP5</accession>
<evidence type="ECO:0000256" key="5">
    <source>
        <dbReference type="ARBA" id="ARBA00022692"/>
    </source>
</evidence>
<evidence type="ECO:0000256" key="2">
    <source>
        <dbReference type="ARBA" id="ARBA00022448"/>
    </source>
</evidence>
<keyword evidence="8 10" id="KW-0472">Membrane</keyword>
<dbReference type="PROSITE" id="PS52016">
    <property type="entry name" value="TONB_DEPENDENT_REC_3"/>
    <property type="match status" value="1"/>
</dbReference>
<dbReference type="Gene3D" id="2.170.130.10">
    <property type="entry name" value="TonB-dependent receptor, plug domain"/>
    <property type="match status" value="1"/>
</dbReference>
<dbReference type="EMBL" id="BKAU01000001">
    <property type="protein sequence ID" value="GEP94178.1"/>
    <property type="molecule type" value="Genomic_DNA"/>
</dbReference>
<keyword evidence="2 10" id="KW-0813">Transport</keyword>
<dbReference type="SUPFAM" id="SSF56935">
    <property type="entry name" value="Porins"/>
    <property type="match status" value="1"/>
</dbReference>
<dbReference type="Pfam" id="PF13715">
    <property type="entry name" value="CarbopepD_reg_2"/>
    <property type="match status" value="1"/>
</dbReference>
<dbReference type="SUPFAM" id="SSF49464">
    <property type="entry name" value="Carboxypeptidase regulatory domain-like"/>
    <property type="match status" value="1"/>
</dbReference>
<comment type="similarity">
    <text evidence="10 11">Belongs to the TonB-dependent receptor family.</text>
</comment>
<keyword evidence="6" id="KW-0408">Iron</keyword>
<dbReference type="AlphaFoldDB" id="A0A512REP5"/>
<dbReference type="Gene3D" id="2.40.170.20">
    <property type="entry name" value="TonB-dependent receptor, beta-barrel domain"/>
    <property type="match status" value="1"/>
</dbReference>
<keyword evidence="15" id="KW-1185">Reference proteome</keyword>
<comment type="caution">
    <text evidence="14">The sequence shown here is derived from an EMBL/GenBank/DDBJ whole genome shotgun (WGS) entry which is preliminary data.</text>
</comment>
<evidence type="ECO:0000256" key="6">
    <source>
        <dbReference type="ARBA" id="ARBA00023004"/>
    </source>
</evidence>
<dbReference type="InterPro" id="IPR037066">
    <property type="entry name" value="Plug_dom_sf"/>
</dbReference>
<dbReference type="InterPro" id="IPR023997">
    <property type="entry name" value="TonB-dep_OMP_SusC/RagA_CS"/>
</dbReference>
<gene>
    <name evidence="14" type="ORF">CCY01nite_04380</name>
</gene>
<dbReference type="NCBIfam" id="TIGR04056">
    <property type="entry name" value="OMP_RagA_SusC"/>
    <property type="match status" value="1"/>
</dbReference>
<evidence type="ECO:0000256" key="4">
    <source>
        <dbReference type="ARBA" id="ARBA00022496"/>
    </source>
</evidence>
<keyword evidence="3 10" id="KW-1134">Transmembrane beta strand</keyword>
<feature type="chain" id="PRO_5022079398" evidence="12">
    <location>
        <begin position="22"/>
        <end position="1108"/>
    </location>
</feature>